<sequence>MLDSVNPSSLYPSPRLPTSRSFSPAPSAGRTRTSKATGTRKNITPQSLVPLDAPTQTRHYAIPSATSRKEMPAVFARKRARTQAFGDEEDELIGEAPGPNATEREQIEWKRRQNTLAARKSRKRKLEHQQNLENQVEDLKVEVEKWKTRSQTLEQILRSHGVPFSFEEEL</sequence>
<evidence type="ECO:0000313" key="4">
    <source>
        <dbReference type="EMBL" id="THU95901.1"/>
    </source>
</evidence>
<reference evidence="4 5" key="1">
    <citation type="journal article" date="2019" name="Nat. Ecol. Evol.">
        <title>Megaphylogeny resolves global patterns of mushroom evolution.</title>
        <authorList>
            <person name="Varga T."/>
            <person name="Krizsan K."/>
            <person name="Foldi C."/>
            <person name="Dima B."/>
            <person name="Sanchez-Garcia M."/>
            <person name="Sanchez-Ramirez S."/>
            <person name="Szollosi G.J."/>
            <person name="Szarkandi J.G."/>
            <person name="Papp V."/>
            <person name="Albert L."/>
            <person name="Andreopoulos W."/>
            <person name="Angelini C."/>
            <person name="Antonin V."/>
            <person name="Barry K.W."/>
            <person name="Bougher N.L."/>
            <person name="Buchanan P."/>
            <person name="Buyck B."/>
            <person name="Bense V."/>
            <person name="Catcheside P."/>
            <person name="Chovatia M."/>
            <person name="Cooper J."/>
            <person name="Damon W."/>
            <person name="Desjardin D."/>
            <person name="Finy P."/>
            <person name="Geml J."/>
            <person name="Haridas S."/>
            <person name="Hughes K."/>
            <person name="Justo A."/>
            <person name="Karasinski D."/>
            <person name="Kautmanova I."/>
            <person name="Kiss B."/>
            <person name="Kocsube S."/>
            <person name="Kotiranta H."/>
            <person name="LaButti K.M."/>
            <person name="Lechner B.E."/>
            <person name="Liimatainen K."/>
            <person name="Lipzen A."/>
            <person name="Lukacs Z."/>
            <person name="Mihaltcheva S."/>
            <person name="Morgado L.N."/>
            <person name="Niskanen T."/>
            <person name="Noordeloos M.E."/>
            <person name="Ohm R.A."/>
            <person name="Ortiz-Santana B."/>
            <person name="Ovrebo C."/>
            <person name="Racz N."/>
            <person name="Riley R."/>
            <person name="Savchenko A."/>
            <person name="Shiryaev A."/>
            <person name="Soop K."/>
            <person name="Spirin V."/>
            <person name="Szebenyi C."/>
            <person name="Tomsovsky M."/>
            <person name="Tulloss R.E."/>
            <person name="Uehling J."/>
            <person name="Grigoriev I.V."/>
            <person name="Vagvolgyi C."/>
            <person name="Papp T."/>
            <person name="Martin F.M."/>
            <person name="Miettinen O."/>
            <person name="Hibbett D.S."/>
            <person name="Nagy L.G."/>
        </authorList>
    </citation>
    <scope>NUCLEOTIDE SEQUENCE [LARGE SCALE GENOMIC DNA]</scope>
    <source>
        <strain evidence="4 5">CBS 962.96</strain>
    </source>
</reference>
<evidence type="ECO:0000256" key="2">
    <source>
        <dbReference type="SAM" id="MobiDB-lite"/>
    </source>
</evidence>
<dbReference type="PROSITE" id="PS00036">
    <property type="entry name" value="BZIP_BASIC"/>
    <property type="match status" value="1"/>
</dbReference>
<dbReference type="InterPro" id="IPR046347">
    <property type="entry name" value="bZIP_sf"/>
</dbReference>
<dbReference type="GO" id="GO:0003700">
    <property type="term" value="F:DNA-binding transcription factor activity"/>
    <property type="evidence" value="ECO:0007669"/>
    <property type="project" value="InterPro"/>
</dbReference>
<feature type="compositionally biased region" description="Polar residues" evidence="2">
    <location>
        <begin position="1"/>
        <end position="47"/>
    </location>
</feature>
<dbReference type="AlphaFoldDB" id="A0A4S8M201"/>
<dbReference type="OrthoDB" id="2257100at2759"/>
<dbReference type="PROSITE" id="PS50217">
    <property type="entry name" value="BZIP"/>
    <property type="match status" value="1"/>
</dbReference>
<protein>
    <recommendedName>
        <fullName evidence="3">BZIP domain-containing protein</fullName>
    </recommendedName>
</protein>
<gene>
    <name evidence="4" type="ORF">K435DRAFT_665462</name>
</gene>
<dbReference type="EMBL" id="ML179189">
    <property type="protein sequence ID" value="THU95901.1"/>
    <property type="molecule type" value="Genomic_DNA"/>
</dbReference>
<keyword evidence="5" id="KW-1185">Reference proteome</keyword>
<organism evidence="4 5">
    <name type="scientific">Dendrothele bispora (strain CBS 962.96)</name>
    <dbReference type="NCBI Taxonomy" id="1314807"/>
    <lineage>
        <taxon>Eukaryota</taxon>
        <taxon>Fungi</taxon>
        <taxon>Dikarya</taxon>
        <taxon>Basidiomycota</taxon>
        <taxon>Agaricomycotina</taxon>
        <taxon>Agaricomycetes</taxon>
        <taxon>Agaricomycetidae</taxon>
        <taxon>Agaricales</taxon>
        <taxon>Agaricales incertae sedis</taxon>
        <taxon>Dendrothele</taxon>
    </lineage>
</organism>
<dbReference type="Pfam" id="PF07716">
    <property type="entry name" value="bZIP_2"/>
    <property type="match status" value="1"/>
</dbReference>
<feature type="coiled-coil region" evidence="1">
    <location>
        <begin position="122"/>
        <end position="156"/>
    </location>
</feature>
<dbReference type="Proteomes" id="UP000297245">
    <property type="component" value="Unassembled WGS sequence"/>
</dbReference>
<feature type="region of interest" description="Disordered" evidence="2">
    <location>
        <begin position="1"/>
        <end position="68"/>
    </location>
</feature>
<dbReference type="SUPFAM" id="SSF57959">
    <property type="entry name" value="Leucine zipper domain"/>
    <property type="match status" value="1"/>
</dbReference>
<dbReference type="CDD" id="cd12193">
    <property type="entry name" value="bZIP_GCN4"/>
    <property type="match status" value="1"/>
</dbReference>
<evidence type="ECO:0000256" key="1">
    <source>
        <dbReference type="SAM" id="Coils"/>
    </source>
</evidence>
<evidence type="ECO:0000313" key="5">
    <source>
        <dbReference type="Proteomes" id="UP000297245"/>
    </source>
</evidence>
<evidence type="ECO:0000259" key="3">
    <source>
        <dbReference type="PROSITE" id="PS50217"/>
    </source>
</evidence>
<feature type="domain" description="BZIP" evidence="3">
    <location>
        <begin position="104"/>
        <end position="155"/>
    </location>
</feature>
<dbReference type="Gene3D" id="3.30.160.60">
    <property type="entry name" value="Classic Zinc Finger"/>
    <property type="match status" value="1"/>
</dbReference>
<accession>A0A4S8M201</accession>
<name>A0A4S8M201_DENBC</name>
<feature type="region of interest" description="Disordered" evidence="2">
    <location>
        <begin position="85"/>
        <end position="104"/>
    </location>
</feature>
<proteinExistence type="predicted"/>
<dbReference type="SMART" id="SM00338">
    <property type="entry name" value="BRLZ"/>
    <property type="match status" value="1"/>
</dbReference>
<dbReference type="InterPro" id="IPR004827">
    <property type="entry name" value="bZIP"/>
</dbReference>
<keyword evidence="1" id="KW-0175">Coiled coil</keyword>